<evidence type="ECO:0000313" key="2">
    <source>
        <dbReference type="EMBL" id="KKQ75012.1"/>
    </source>
</evidence>
<evidence type="ECO:0000313" key="3">
    <source>
        <dbReference type="Proteomes" id="UP000034738"/>
    </source>
</evidence>
<dbReference type="EMBL" id="LBUY01000012">
    <property type="protein sequence ID" value="KKQ75012.1"/>
    <property type="molecule type" value="Genomic_DNA"/>
</dbReference>
<sequence>MKKNVFVIIGSVFLSLLIFYLIFFKGNFIAKNVKPLPPDSITAPDTTSDGIKIIEKDLGYTLTIPKNYIGETNGDFSRTYRPDVQNTGQGPINFLYISVVPKGKEGEEGTIYNYSQNNIQTLRNMAIGETRSFGGNTDPNLNQYFSYQRSTDLMLGGYGAKSFVNTKPWEFPNGTTEYRYLVEFEAVIFIIGGYTGEDIDLQGTITKSEMDSIFADLKITPETITSYSPPPTINEWKTYTNKEAGLTFEYPGNWQFRTDGQNFPDKDIFGLFVVGQTQRPQTELYDGVNFAVMKPQATDLDTLSWMKTRYETNQPEYPDRPPKYESVSFSGLRYEKITICGLGCFPYYHIKINGKIYGYLGFAVGPNENYYNSMIGQIISSIKYY</sequence>
<name>A0A0G0K837_9BACT</name>
<dbReference type="AlphaFoldDB" id="A0A0G0K837"/>
<protein>
    <submittedName>
        <fullName evidence="2">Uncharacterized protein</fullName>
    </submittedName>
</protein>
<organism evidence="2 3">
    <name type="scientific">Candidatus Woesebacteria bacterium GW2011_GWB1_38_5</name>
    <dbReference type="NCBI Taxonomy" id="1618568"/>
    <lineage>
        <taxon>Bacteria</taxon>
        <taxon>Candidatus Woeseibacteriota</taxon>
    </lineage>
</organism>
<accession>A0A0G0K837</accession>
<keyword evidence="1" id="KW-1133">Transmembrane helix</keyword>
<proteinExistence type="predicted"/>
<feature type="transmembrane region" description="Helical" evidence="1">
    <location>
        <begin position="6"/>
        <end position="24"/>
    </location>
</feature>
<reference evidence="2 3" key="1">
    <citation type="journal article" date="2015" name="Nature">
        <title>rRNA introns, odd ribosomes, and small enigmatic genomes across a large radiation of phyla.</title>
        <authorList>
            <person name="Brown C.T."/>
            <person name="Hug L.A."/>
            <person name="Thomas B.C."/>
            <person name="Sharon I."/>
            <person name="Castelle C.J."/>
            <person name="Singh A."/>
            <person name="Wilkins M.J."/>
            <person name="Williams K.H."/>
            <person name="Banfield J.F."/>
        </authorList>
    </citation>
    <scope>NUCLEOTIDE SEQUENCE [LARGE SCALE GENOMIC DNA]</scope>
</reference>
<dbReference type="Proteomes" id="UP000034738">
    <property type="component" value="Unassembled WGS sequence"/>
</dbReference>
<keyword evidence="1" id="KW-0812">Transmembrane</keyword>
<keyword evidence="1" id="KW-0472">Membrane</keyword>
<gene>
    <name evidence="2" type="ORF">US95_C0012G0013</name>
</gene>
<evidence type="ECO:0000256" key="1">
    <source>
        <dbReference type="SAM" id="Phobius"/>
    </source>
</evidence>
<comment type="caution">
    <text evidence="2">The sequence shown here is derived from an EMBL/GenBank/DDBJ whole genome shotgun (WGS) entry which is preliminary data.</text>
</comment>